<evidence type="ECO:0000313" key="2">
    <source>
        <dbReference type="EMBL" id="GAA2084322.1"/>
    </source>
</evidence>
<gene>
    <name evidence="2" type="ORF">GCM10009801_45380</name>
</gene>
<feature type="domain" description="MbtH-like" evidence="1">
    <location>
        <begin position="3"/>
        <end position="53"/>
    </location>
</feature>
<dbReference type="InterPro" id="IPR037407">
    <property type="entry name" value="MLP_fam"/>
</dbReference>
<dbReference type="SMART" id="SM00923">
    <property type="entry name" value="MbtH"/>
    <property type="match status" value="1"/>
</dbReference>
<evidence type="ECO:0000259" key="1">
    <source>
        <dbReference type="SMART" id="SM00923"/>
    </source>
</evidence>
<sequence length="66" mass="7352">MTNPFDDESGTFVVLANDEGQHCIWPTFAEVPPGWTEVLPAATRAEALAHIEETWTDLRPKSLVRS</sequence>
<dbReference type="PANTHER" id="PTHR38444">
    <property type="entry name" value="ENTEROBACTIN BIOSYNTHESIS PROTEIN YBDZ"/>
    <property type="match status" value="1"/>
</dbReference>
<accession>A0ABN2W6D7</accession>
<keyword evidence="3" id="KW-1185">Reference proteome</keyword>
<evidence type="ECO:0000313" key="3">
    <source>
        <dbReference type="Proteomes" id="UP001500016"/>
    </source>
</evidence>
<dbReference type="Proteomes" id="UP001500016">
    <property type="component" value="Unassembled WGS sequence"/>
</dbReference>
<dbReference type="RefSeq" id="WP_344531035.1">
    <property type="nucleotide sequence ID" value="NZ_BAAAPE010000012.1"/>
</dbReference>
<dbReference type="Gene3D" id="3.90.820.10">
    <property type="entry name" value="Structural Genomics, Unknown Function 30-nov-00 1gh9 Mol_id"/>
    <property type="match status" value="1"/>
</dbReference>
<organism evidence="2 3">
    <name type="scientific">Streptomyces albiaxialis</name>
    <dbReference type="NCBI Taxonomy" id="329523"/>
    <lineage>
        <taxon>Bacteria</taxon>
        <taxon>Bacillati</taxon>
        <taxon>Actinomycetota</taxon>
        <taxon>Actinomycetes</taxon>
        <taxon>Kitasatosporales</taxon>
        <taxon>Streptomycetaceae</taxon>
        <taxon>Streptomyces</taxon>
    </lineage>
</organism>
<proteinExistence type="predicted"/>
<dbReference type="Pfam" id="PF03621">
    <property type="entry name" value="MbtH"/>
    <property type="match status" value="1"/>
</dbReference>
<dbReference type="EMBL" id="BAAAPE010000012">
    <property type="protein sequence ID" value="GAA2084322.1"/>
    <property type="molecule type" value="Genomic_DNA"/>
</dbReference>
<reference evidence="2 3" key="1">
    <citation type="journal article" date="2019" name="Int. J. Syst. Evol. Microbiol.">
        <title>The Global Catalogue of Microorganisms (GCM) 10K type strain sequencing project: providing services to taxonomists for standard genome sequencing and annotation.</title>
        <authorList>
            <consortium name="The Broad Institute Genomics Platform"/>
            <consortium name="The Broad Institute Genome Sequencing Center for Infectious Disease"/>
            <person name="Wu L."/>
            <person name="Ma J."/>
        </authorList>
    </citation>
    <scope>NUCLEOTIDE SEQUENCE [LARGE SCALE GENOMIC DNA]</scope>
    <source>
        <strain evidence="2 3">JCM 15478</strain>
    </source>
</reference>
<dbReference type="SUPFAM" id="SSF160582">
    <property type="entry name" value="MbtH-like"/>
    <property type="match status" value="1"/>
</dbReference>
<comment type="caution">
    <text evidence="2">The sequence shown here is derived from an EMBL/GenBank/DDBJ whole genome shotgun (WGS) entry which is preliminary data.</text>
</comment>
<protein>
    <submittedName>
        <fullName evidence="2">MbtH family protein</fullName>
    </submittedName>
</protein>
<name>A0ABN2W6D7_9ACTN</name>
<dbReference type="InterPro" id="IPR038020">
    <property type="entry name" value="MbtH-like_sf"/>
</dbReference>
<dbReference type="PANTHER" id="PTHR38444:SF1">
    <property type="entry name" value="ENTEROBACTIN BIOSYNTHESIS PROTEIN YBDZ"/>
    <property type="match status" value="1"/>
</dbReference>
<dbReference type="InterPro" id="IPR005153">
    <property type="entry name" value="MbtH-like_dom"/>
</dbReference>